<feature type="region of interest" description="Disordered" evidence="3">
    <location>
        <begin position="282"/>
        <end position="330"/>
    </location>
</feature>
<dbReference type="RefSeq" id="XP_062687781.1">
    <property type="nucleotide sequence ID" value="XM_062839345.1"/>
</dbReference>
<organism evidence="4 5">
    <name type="scientific">Neurospora hispaniola</name>
    <dbReference type="NCBI Taxonomy" id="588809"/>
    <lineage>
        <taxon>Eukaryota</taxon>
        <taxon>Fungi</taxon>
        <taxon>Dikarya</taxon>
        <taxon>Ascomycota</taxon>
        <taxon>Pezizomycotina</taxon>
        <taxon>Sordariomycetes</taxon>
        <taxon>Sordariomycetidae</taxon>
        <taxon>Sordariales</taxon>
        <taxon>Sordariaceae</taxon>
        <taxon>Neurospora</taxon>
    </lineage>
</organism>
<comment type="function">
    <text evidence="2">Acts as component of the GARP complex that is involved in retrograde transport from early and late endosomes to the trans-Golgi network (TGN).</text>
</comment>
<dbReference type="GO" id="GO:0006869">
    <property type="term" value="P:lipid transport"/>
    <property type="evidence" value="ECO:0007669"/>
    <property type="project" value="UniProtKB-UniRule"/>
</dbReference>
<comment type="subunit">
    <text evidence="2">Component of the Golgi-associated retrograde protein (GARP) complex.</text>
</comment>
<dbReference type="GO" id="GO:0000938">
    <property type="term" value="C:GARP complex"/>
    <property type="evidence" value="ECO:0007669"/>
    <property type="project" value="UniProtKB-UniRule"/>
</dbReference>
<dbReference type="GO" id="GO:1990745">
    <property type="term" value="C:EARP complex"/>
    <property type="evidence" value="ECO:0007669"/>
    <property type="project" value="TreeGrafter"/>
</dbReference>
<protein>
    <recommendedName>
        <fullName evidence="2">Vacuolar protein sorting-associated protein 51 homolog</fullName>
    </recommendedName>
</protein>
<feature type="region of interest" description="Disordered" evidence="3">
    <location>
        <begin position="1"/>
        <end position="118"/>
    </location>
</feature>
<dbReference type="AlphaFoldDB" id="A0AAJ0MLH6"/>
<keyword evidence="2" id="KW-0653">Protein transport</keyword>
<keyword evidence="2" id="KW-0333">Golgi apparatus</keyword>
<comment type="subcellular location">
    <subcellularLocation>
        <location evidence="2">Golgi apparatus</location>
        <location evidence="2">trans-Golgi network</location>
    </subcellularLocation>
</comment>
<feature type="compositionally biased region" description="Polar residues" evidence="3">
    <location>
        <begin position="397"/>
        <end position="407"/>
    </location>
</feature>
<reference evidence="4 5" key="1">
    <citation type="journal article" date="2023" name="Mol. Phylogenet. Evol.">
        <title>Genome-scale phylogeny and comparative genomics of the fungal order Sordariales.</title>
        <authorList>
            <person name="Hensen N."/>
            <person name="Bonometti L."/>
            <person name="Westerberg I."/>
            <person name="Brannstrom I.O."/>
            <person name="Guillou S."/>
            <person name="Cros-Aarteil S."/>
            <person name="Calhoun S."/>
            <person name="Haridas S."/>
            <person name="Kuo A."/>
            <person name="Mondo S."/>
            <person name="Pangilinan J."/>
            <person name="Riley R."/>
            <person name="LaButti K."/>
            <person name="Andreopoulos B."/>
            <person name="Lipzen A."/>
            <person name="Chen C."/>
            <person name="Yan M."/>
            <person name="Daum C."/>
            <person name="Ng V."/>
            <person name="Clum A."/>
            <person name="Steindorff A."/>
            <person name="Ohm R.A."/>
            <person name="Martin F."/>
            <person name="Silar P."/>
            <person name="Natvig D.O."/>
            <person name="Lalanne C."/>
            <person name="Gautier V."/>
            <person name="Ament-Velasquez S.L."/>
            <person name="Kruys A."/>
            <person name="Hutchinson M.I."/>
            <person name="Powell A.J."/>
            <person name="Barry K."/>
            <person name="Miller A.N."/>
            <person name="Grigoriev I.V."/>
            <person name="Debuchy R."/>
            <person name="Gladieux P."/>
            <person name="Hiltunen Thoren M."/>
            <person name="Johannesson H."/>
        </authorList>
    </citation>
    <scope>NUCLEOTIDE SEQUENCE [LARGE SCALE GENOMIC DNA]</scope>
    <source>
        <strain evidence="4 5">FGSC 10403</strain>
    </source>
</reference>
<feature type="compositionally biased region" description="Basic and acidic residues" evidence="3">
    <location>
        <begin position="282"/>
        <end position="311"/>
    </location>
</feature>
<dbReference type="Proteomes" id="UP001285908">
    <property type="component" value="Unassembled WGS sequence"/>
</dbReference>
<gene>
    <name evidence="4" type="ORF">B0T23DRAFT_408907</name>
</gene>
<feature type="compositionally biased region" description="Basic and acidic residues" evidence="3">
    <location>
        <begin position="385"/>
        <end position="396"/>
    </location>
</feature>
<evidence type="ECO:0000313" key="5">
    <source>
        <dbReference type="Proteomes" id="UP001285908"/>
    </source>
</evidence>
<dbReference type="Pfam" id="PF08700">
    <property type="entry name" value="VPS51_Exo84_N"/>
    <property type="match status" value="1"/>
</dbReference>
<dbReference type="PANTHER" id="PTHR15954:SF4">
    <property type="entry name" value="VACUOLAR PROTEIN SORTING-ASSOCIATED PROTEIN 51 HOMOLOG"/>
    <property type="match status" value="1"/>
</dbReference>
<feature type="region of interest" description="Disordered" evidence="3">
    <location>
        <begin position="385"/>
        <end position="407"/>
    </location>
</feature>
<evidence type="ECO:0000256" key="3">
    <source>
        <dbReference type="SAM" id="MobiDB-lite"/>
    </source>
</evidence>
<keyword evidence="2" id="KW-0445">Lipid transport</keyword>
<dbReference type="GO" id="GO:0016020">
    <property type="term" value="C:membrane"/>
    <property type="evidence" value="ECO:0007669"/>
    <property type="project" value="TreeGrafter"/>
</dbReference>
<feature type="compositionally biased region" description="Low complexity" evidence="3">
    <location>
        <begin position="81"/>
        <end position="118"/>
    </location>
</feature>
<dbReference type="GO" id="GO:0005829">
    <property type="term" value="C:cytosol"/>
    <property type="evidence" value="ECO:0007669"/>
    <property type="project" value="GOC"/>
</dbReference>
<dbReference type="GeneID" id="87876967"/>
<comment type="similarity">
    <text evidence="1 2">Belongs to the VPS51 family.</text>
</comment>
<dbReference type="EMBL" id="JAULSX010000014">
    <property type="protein sequence ID" value="KAK3484687.1"/>
    <property type="molecule type" value="Genomic_DNA"/>
</dbReference>
<evidence type="ECO:0000256" key="1">
    <source>
        <dbReference type="ARBA" id="ARBA00006080"/>
    </source>
</evidence>
<sequence length="407" mass="44605">MGGRNRLSAAMSGDSGHLRRVIDPSPTPQPATHVYTTPPLAAPSRTLDQCQPEHSNMSTIATPRDTGTPLARRVNSSQAFNNSNTTPTSSTRPSLDVPRSASSSPNPSAAPAAAAAGKRANRAALREYYNLKKSQAASGTGTSTPILEVTSTPPSPDPSNNGFQQSLSSFDSIPASPLLDSPDFSAQPYLSELLQSSTLAELLKTYARILSEIRALDAEKKALVYDNYSKLISATETIRKMRTSMFDSNALTGDKLDPMASTLDAVLGKVYELASGIRGELRQRLSESRGGNEDAAVRRRETEQEQDRDLDGIEDEEERRRRKERRDRTRELAREVVKVPERLRALMKEGKKEEAAREWEMPRRLLERWKEKGVGGEDVGRLLEEGDTIVKGEKGSTPRTSTQGVEV</sequence>
<dbReference type="GO" id="GO:0015031">
    <property type="term" value="P:protein transport"/>
    <property type="evidence" value="ECO:0007669"/>
    <property type="project" value="UniProtKB-UniRule"/>
</dbReference>
<feature type="region of interest" description="Disordered" evidence="3">
    <location>
        <begin position="135"/>
        <end position="167"/>
    </location>
</feature>
<dbReference type="PANTHER" id="PTHR15954">
    <property type="entry name" value="VACUOLAR PROTEIN SORTING-ASSOCIATED PROTEIN 51 HOMOLOG"/>
    <property type="match status" value="1"/>
</dbReference>
<evidence type="ECO:0000313" key="4">
    <source>
        <dbReference type="EMBL" id="KAK3484687.1"/>
    </source>
</evidence>
<dbReference type="GO" id="GO:0048193">
    <property type="term" value="P:Golgi vesicle transport"/>
    <property type="evidence" value="ECO:0007669"/>
    <property type="project" value="TreeGrafter"/>
</dbReference>
<feature type="compositionally biased region" description="Polar residues" evidence="3">
    <location>
        <begin position="46"/>
        <end position="61"/>
    </location>
</feature>
<keyword evidence="2" id="KW-0813">Transport</keyword>
<dbReference type="GO" id="GO:0007030">
    <property type="term" value="P:Golgi organization"/>
    <property type="evidence" value="ECO:0007669"/>
    <property type="project" value="UniProtKB-UniRule"/>
</dbReference>
<comment type="caution">
    <text evidence="4">The sequence shown here is derived from an EMBL/GenBank/DDBJ whole genome shotgun (WGS) entry which is preliminary data.</text>
</comment>
<name>A0AAJ0MLH6_9PEZI</name>
<evidence type="ECO:0000256" key="2">
    <source>
        <dbReference type="RuleBase" id="RU368010"/>
    </source>
</evidence>
<keyword evidence="5" id="KW-1185">Reference proteome</keyword>
<proteinExistence type="inferred from homology"/>
<dbReference type="GO" id="GO:0042147">
    <property type="term" value="P:retrograde transport, endosome to Golgi"/>
    <property type="evidence" value="ECO:0007669"/>
    <property type="project" value="UniProtKB-UniRule"/>
</dbReference>
<feature type="compositionally biased region" description="Polar residues" evidence="3">
    <location>
        <begin position="135"/>
        <end position="145"/>
    </location>
</feature>
<dbReference type="GO" id="GO:0032456">
    <property type="term" value="P:endocytic recycling"/>
    <property type="evidence" value="ECO:0007669"/>
    <property type="project" value="TreeGrafter"/>
</dbReference>
<accession>A0AAJ0MLH6</accession>
<dbReference type="InterPro" id="IPR014812">
    <property type="entry name" value="Vps51"/>
</dbReference>